<dbReference type="AlphaFoldDB" id="A0A0C3P223"/>
<dbReference type="GO" id="GO:0031505">
    <property type="term" value="P:fungal-type cell wall organization"/>
    <property type="evidence" value="ECO:0007669"/>
    <property type="project" value="TreeGrafter"/>
</dbReference>
<reference evidence="9" key="2">
    <citation type="submission" date="2015-01" db="EMBL/GenBank/DDBJ databases">
        <title>Evolutionary Origins and Diversification of the Mycorrhizal Mutualists.</title>
        <authorList>
            <consortium name="DOE Joint Genome Institute"/>
            <consortium name="Mycorrhizal Genomics Consortium"/>
            <person name="Kohler A."/>
            <person name="Kuo A."/>
            <person name="Nagy L.G."/>
            <person name="Floudas D."/>
            <person name="Copeland A."/>
            <person name="Barry K.W."/>
            <person name="Cichocki N."/>
            <person name="Veneault-Fourrey C."/>
            <person name="LaButti K."/>
            <person name="Lindquist E.A."/>
            <person name="Lipzen A."/>
            <person name="Lundell T."/>
            <person name="Morin E."/>
            <person name="Murat C."/>
            <person name="Riley R."/>
            <person name="Ohm R."/>
            <person name="Sun H."/>
            <person name="Tunlid A."/>
            <person name="Henrissat B."/>
            <person name="Grigoriev I.V."/>
            <person name="Hibbett D.S."/>
            <person name="Martin F."/>
        </authorList>
    </citation>
    <scope>NUCLEOTIDE SEQUENCE [LARGE SCALE GENOMIC DNA]</scope>
    <source>
        <strain evidence="9">Marx 270</strain>
    </source>
</reference>
<proteinExistence type="predicted"/>
<reference evidence="8 9" key="1">
    <citation type="submission" date="2014-04" db="EMBL/GenBank/DDBJ databases">
        <authorList>
            <consortium name="DOE Joint Genome Institute"/>
            <person name="Kuo A."/>
            <person name="Kohler A."/>
            <person name="Costa M.D."/>
            <person name="Nagy L.G."/>
            <person name="Floudas D."/>
            <person name="Copeland A."/>
            <person name="Barry K.W."/>
            <person name="Cichocki N."/>
            <person name="Veneault-Fourrey C."/>
            <person name="LaButti K."/>
            <person name="Lindquist E.A."/>
            <person name="Lipzen A."/>
            <person name="Lundell T."/>
            <person name="Morin E."/>
            <person name="Murat C."/>
            <person name="Sun H."/>
            <person name="Tunlid A."/>
            <person name="Henrissat B."/>
            <person name="Grigoriev I.V."/>
            <person name="Hibbett D.S."/>
            <person name="Martin F."/>
            <person name="Nordberg H.P."/>
            <person name="Cantor M.N."/>
            <person name="Hua S.X."/>
        </authorList>
    </citation>
    <scope>NUCLEOTIDE SEQUENCE [LARGE SCALE GENOMIC DNA]</scope>
    <source>
        <strain evidence="8 9">Marx 270</strain>
    </source>
</reference>
<evidence type="ECO:0000256" key="4">
    <source>
        <dbReference type="ARBA" id="ARBA00022692"/>
    </source>
</evidence>
<comment type="subcellular location">
    <subcellularLocation>
        <location evidence="1">Cell membrane</location>
        <topology evidence="1">Multi-pass membrane protein</topology>
    </subcellularLocation>
</comment>
<gene>
    <name evidence="8" type="ORF">M404DRAFT_137313</name>
</gene>
<dbReference type="Pfam" id="PF03142">
    <property type="entry name" value="Chitin_synth_2"/>
    <property type="match status" value="1"/>
</dbReference>
<dbReference type="GO" id="GO:0030428">
    <property type="term" value="C:cell septum"/>
    <property type="evidence" value="ECO:0007669"/>
    <property type="project" value="TreeGrafter"/>
</dbReference>
<evidence type="ECO:0000256" key="5">
    <source>
        <dbReference type="ARBA" id="ARBA00023136"/>
    </source>
</evidence>
<dbReference type="InterPro" id="IPR004835">
    <property type="entry name" value="Chitin_synth"/>
</dbReference>
<organism evidence="8 9">
    <name type="scientific">Pisolithus tinctorius Marx 270</name>
    <dbReference type="NCBI Taxonomy" id="870435"/>
    <lineage>
        <taxon>Eukaryota</taxon>
        <taxon>Fungi</taxon>
        <taxon>Dikarya</taxon>
        <taxon>Basidiomycota</taxon>
        <taxon>Agaricomycotina</taxon>
        <taxon>Agaricomycetes</taxon>
        <taxon>Agaricomycetidae</taxon>
        <taxon>Boletales</taxon>
        <taxon>Sclerodermatineae</taxon>
        <taxon>Pisolithaceae</taxon>
        <taxon>Pisolithus</taxon>
    </lineage>
</organism>
<accession>A0A0C3P223</accession>
<dbReference type="OrthoDB" id="2678905at2759"/>
<sequence>MVVVKVGKLTEHSKPGNHHKHDSQVLLMQFLNCVHFNALMSPLELEMYHQMRNVIGINPAFYKYIFTVDVDTICLFLWQVMPDLLDHLVASAVDDSSVIGICGETKLTNEEGLVVSGILMLHM</sequence>
<dbReference type="HOGENOM" id="CLU_2016189_0_0_1"/>
<keyword evidence="4" id="KW-0812">Transmembrane</keyword>
<keyword evidence="6" id="KW-0325">Glycoprotein</keyword>
<name>A0A0C3P223_PISTI</name>
<keyword evidence="2" id="KW-1003">Cell membrane</keyword>
<evidence type="ECO:0000256" key="3">
    <source>
        <dbReference type="ARBA" id="ARBA00022679"/>
    </source>
</evidence>
<evidence type="ECO:0000256" key="7">
    <source>
        <dbReference type="ARBA" id="ARBA00048014"/>
    </source>
</evidence>
<comment type="catalytic activity">
    <reaction evidence="7">
        <text>[(1-&gt;4)-N-acetyl-beta-D-glucosaminyl](n) + UDP-N-acetyl-alpha-D-glucosamine = [(1-&gt;4)-N-acetyl-beta-D-glucosaminyl](n+1) + UDP + H(+)</text>
        <dbReference type="Rhea" id="RHEA:16637"/>
        <dbReference type="Rhea" id="RHEA-COMP:9593"/>
        <dbReference type="Rhea" id="RHEA-COMP:9595"/>
        <dbReference type="ChEBI" id="CHEBI:15378"/>
        <dbReference type="ChEBI" id="CHEBI:17029"/>
        <dbReference type="ChEBI" id="CHEBI:57705"/>
        <dbReference type="ChEBI" id="CHEBI:58223"/>
        <dbReference type="EC" id="2.4.1.16"/>
    </reaction>
</comment>
<dbReference type="STRING" id="870435.A0A0C3P223"/>
<evidence type="ECO:0000256" key="6">
    <source>
        <dbReference type="ARBA" id="ARBA00023180"/>
    </source>
</evidence>
<keyword evidence="5" id="KW-0472">Membrane</keyword>
<dbReference type="GO" id="GO:0006031">
    <property type="term" value="P:chitin biosynthetic process"/>
    <property type="evidence" value="ECO:0007669"/>
    <property type="project" value="TreeGrafter"/>
</dbReference>
<evidence type="ECO:0000256" key="2">
    <source>
        <dbReference type="ARBA" id="ARBA00022475"/>
    </source>
</evidence>
<protein>
    <submittedName>
        <fullName evidence="8">Glycosyltransferase family 2 protein</fullName>
    </submittedName>
</protein>
<dbReference type="GO" id="GO:0005886">
    <property type="term" value="C:plasma membrane"/>
    <property type="evidence" value="ECO:0007669"/>
    <property type="project" value="UniProtKB-SubCell"/>
</dbReference>
<keyword evidence="9" id="KW-1185">Reference proteome</keyword>
<dbReference type="PANTHER" id="PTHR22914">
    <property type="entry name" value="CHITIN SYNTHASE"/>
    <property type="match status" value="1"/>
</dbReference>
<dbReference type="InParanoid" id="A0A0C3P223"/>
<dbReference type="GO" id="GO:0004100">
    <property type="term" value="F:chitin synthase activity"/>
    <property type="evidence" value="ECO:0007669"/>
    <property type="project" value="UniProtKB-EC"/>
</dbReference>
<evidence type="ECO:0000313" key="8">
    <source>
        <dbReference type="EMBL" id="KIO07095.1"/>
    </source>
</evidence>
<dbReference type="Proteomes" id="UP000054217">
    <property type="component" value="Unassembled WGS sequence"/>
</dbReference>
<dbReference type="EMBL" id="KN831961">
    <property type="protein sequence ID" value="KIO07095.1"/>
    <property type="molecule type" value="Genomic_DNA"/>
</dbReference>
<evidence type="ECO:0000313" key="9">
    <source>
        <dbReference type="Proteomes" id="UP000054217"/>
    </source>
</evidence>
<dbReference type="PANTHER" id="PTHR22914:SF13">
    <property type="entry name" value="CHITIN SYNTHASE"/>
    <property type="match status" value="1"/>
</dbReference>
<keyword evidence="3 8" id="KW-0808">Transferase</keyword>
<evidence type="ECO:0000256" key="1">
    <source>
        <dbReference type="ARBA" id="ARBA00004651"/>
    </source>
</evidence>